<organism evidence="2 3">
    <name type="scientific">Paractinoplanes bogorensis</name>
    <dbReference type="NCBI Taxonomy" id="1610840"/>
    <lineage>
        <taxon>Bacteria</taxon>
        <taxon>Bacillati</taxon>
        <taxon>Actinomycetota</taxon>
        <taxon>Actinomycetes</taxon>
        <taxon>Micromonosporales</taxon>
        <taxon>Micromonosporaceae</taxon>
        <taxon>Paractinoplanes</taxon>
    </lineage>
</organism>
<dbReference type="Proteomes" id="UP001519654">
    <property type="component" value="Unassembled WGS sequence"/>
</dbReference>
<evidence type="ECO:0000313" key="2">
    <source>
        <dbReference type="EMBL" id="MBU2664747.1"/>
    </source>
</evidence>
<accession>A0ABS5YMS8</accession>
<evidence type="ECO:0000256" key="1">
    <source>
        <dbReference type="SAM" id="Phobius"/>
    </source>
</evidence>
<reference evidence="2 3" key="1">
    <citation type="submission" date="2021-06" db="EMBL/GenBank/DDBJ databases">
        <title>Actinoplanes lichenicola sp. nov., and Actinoplanes ovalisporus sp. nov., isolated from lichen in Thailand.</title>
        <authorList>
            <person name="Saeng-In P."/>
            <person name="Kanchanasin P."/>
            <person name="Yuki M."/>
            <person name="Kudo T."/>
            <person name="Ohkuma M."/>
            <person name="Phongsopitanun W."/>
            <person name="Tanasupawat S."/>
        </authorList>
    </citation>
    <scope>NUCLEOTIDE SEQUENCE [LARGE SCALE GENOMIC DNA]</scope>
    <source>
        <strain evidence="2 3">NBRC 110975</strain>
    </source>
</reference>
<comment type="caution">
    <text evidence="2">The sequence shown here is derived from an EMBL/GenBank/DDBJ whole genome shotgun (WGS) entry which is preliminary data.</text>
</comment>
<sequence>MENTGKTRTWIRRLVIGLACTPLAAIGVVHAMGRSGDFGVLGKWWVMVPLAVAGILAWELIEKAVAWATREPGRAEHGA</sequence>
<keyword evidence="3" id="KW-1185">Reference proteome</keyword>
<dbReference type="EMBL" id="JAHKKG010000004">
    <property type="protein sequence ID" value="MBU2664747.1"/>
    <property type="molecule type" value="Genomic_DNA"/>
</dbReference>
<feature type="transmembrane region" description="Helical" evidence="1">
    <location>
        <begin position="44"/>
        <end position="61"/>
    </location>
</feature>
<proteinExistence type="predicted"/>
<dbReference type="RefSeq" id="WP_215787624.1">
    <property type="nucleotide sequence ID" value="NZ_JAHKKG010000004.1"/>
</dbReference>
<name>A0ABS5YMS8_9ACTN</name>
<protein>
    <submittedName>
        <fullName evidence="2">Uncharacterized protein</fullName>
    </submittedName>
</protein>
<gene>
    <name evidence="2" type="ORF">KOI35_14685</name>
</gene>
<evidence type="ECO:0000313" key="3">
    <source>
        <dbReference type="Proteomes" id="UP001519654"/>
    </source>
</evidence>
<keyword evidence="1" id="KW-0812">Transmembrane</keyword>
<keyword evidence="1" id="KW-1133">Transmembrane helix</keyword>
<feature type="transmembrane region" description="Helical" evidence="1">
    <location>
        <begin position="12"/>
        <end position="32"/>
    </location>
</feature>
<keyword evidence="1" id="KW-0472">Membrane</keyword>